<accession>A0ACC1NRP7</accession>
<gene>
    <name evidence="1" type="ORF">NUW58_g6552</name>
</gene>
<comment type="caution">
    <text evidence="1">The sequence shown here is derived from an EMBL/GenBank/DDBJ whole genome shotgun (WGS) entry which is preliminary data.</text>
</comment>
<protein>
    <submittedName>
        <fullName evidence="1">Uncharacterized protein</fullName>
    </submittedName>
</protein>
<dbReference type="EMBL" id="JAPDGR010001504">
    <property type="protein sequence ID" value="KAJ2981960.1"/>
    <property type="molecule type" value="Genomic_DNA"/>
</dbReference>
<organism evidence="1 2">
    <name type="scientific">Xylaria curta</name>
    <dbReference type="NCBI Taxonomy" id="42375"/>
    <lineage>
        <taxon>Eukaryota</taxon>
        <taxon>Fungi</taxon>
        <taxon>Dikarya</taxon>
        <taxon>Ascomycota</taxon>
        <taxon>Pezizomycotina</taxon>
        <taxon>Sordariomycetes</taxon>
        <taxon>Xylariomycetidae</taxon>
        <taxon>Xylariales</taxon>
        <taxon>Xylariaceae</taxon>
        <taxon>Xylaria</taxon>
    </lineage>
</organism>
<name>A0ACC1NRP7_9PEZI</name>
<reference evidence="1" key="1">
    <citation type="submission" date="2022-10" db="EMBL/GenBank/DDBJ databases">
        <title>Genome Sequence of Xylaria curta.</title>
        <authorList>
            <person name="Buettner E."/>
        </authorList>
    </citation>
    <scope>NUCLEOTIDE SEQUENCE</scope>
    <source>
        <strain evidence="1">Babe10</strain>
    </source>
</reference>
<sequence>METSLLFMILQTFCFILTWMVVDHRVSHHGPISGAREWNKMHSRVYSAVSAVLFYLTLSPGHSDGARILYHYSKFWEYIDVLTVRASGGVIDLHFGFHHLTTPYLTFFRVLPNIKGWRVFAALNTAHHAFMYAYFGGAAFLHPLLDYTGCIQLLVGIGMEMRVLWSTEAGEAQSWPHMVAAGLLSSYLVLWAREMNMRRDVRHRGNSKAKSP</sequence>
<evidence type="ECO:0000313" key="2">
    <source>
        <dbReference type="Proteomes" id="UP001143856"/>
    </source>
</evidence>
<dbReference type="Proteomes" id="UP001143856">
    <property type="component" value="Unassembled WGS sequence"/>
</dbReference>
<keyword evidence="2" id="KW-1185">Reference proteome</keyword>
<proteinExistence type="predicted"/>
<evidence type="ECO:0000313" key="1">
    <source>
        <dbReference type="EMBL" id="KAJ2981960.1"/>
    </source>
</evidence>